<dbReference type="InterPro" id="IPR036162">
    <property type="entry name" value="Resolvase-like_N_sf"/>
</dbReference>
<dbReference type="Gene3D" id="3.40.50.1390">
    <property type="entry name" value="Resolvase, N-terminal catalytic domain"/>
    <property type="match status" value="1"/>
</dbReference>
<dbReference type="GO" id="GO:0003677">
    <property type="term" value="F:DNA binding"/>
    <property type="evidence" value="ECO:0007669"/>
    <property type="project" value="InterPro"/>
</dbReference>
<reference evidence="2" key="1">
    <citation type="submission" date="2022-08" db="EMBL/GenBank/DDBJ databases">
        <title>Complete Genome Sequences of 2 Bosea sp. soil isolates.</title>
        <authorList>
            <person name="Alvarez Arevalo M."/>
            <person name="Sterndorff E.B."/>
            <person name="Faurdal D."/>
            <person name="Joergensen T.S."/>
            <person name="Weber T."/>
        </authorList>
    </citation>
    <scope>NUCLEOTIDE SEQUENCE</scope>
    <source>
        <strain evidence="2">NBC_00436</strain>
    </source>
</reference>
<dbReference type="Pfam" id="PF00239">
    <property type="entry name" value="Resolvase"/>
    <property type="match status" value="1"/>
</dbReference>
<dbReference type="PANTHER" id="PTHR30461:SF23">
    <property type="entry name" value="DNA RECOMBINASE-RELATED"/>
    <property type="match status" value="1"/>
</dbReference>
<dbReference type="EMBL" id="CP102774">
    <property type="protein sequence ID" value="UZF86682.1"/>
    <property type="molecule type" value="Genomic_DNA"/>
</dbReference>
<name>A0A9E8CK88_9HYPH</name>
<evidence type="ECO:0000259" key="1">
    <source>
        <dbReference type="PROSITE" id="PS51736"/>
    </source>
</evidence>
<dbReference type="InterPro" id="IPR006119">
    <property type="entry name" value="Resolv_N"/>
</dbReference>
<sequence length="183" mass="19917">MKAAIYARYSSDQQRDQSVNDQIAVCGALISREGWALAGTYTDRAMSGSSHLRPGYQSLLADARSGKIDVVVAEALDRVSRDQEHVAAFYKQMQFCGIRIVTPTEGEISELHVGLKGTMNVLFLRDLAAKTHRGMRGRVAAGRSAGGICYGYRVRRKSDAHGEPVRGGRDIWPAAGFVDGELS</sequence>
<dbReference type="PROSITE" id="PS51736">
    <property type="entry name" value="RECOMBINASES_3"/>
    <property type="match status" value="1"/>
</dbReference>
<dbReference type="InterPro" id="IPR050639">
    <property type="entry name" value="SSR_resolvase"/>
</dbReference>
<dbReference type="SMART" id="SM00857">
    <property type="entry name" value="Resolvase"/>
    <property type="match status" value="1"/>
</dbReference>
<dbReference type="CDD" id="cd00338">
    <property type="entry name" value="Ser_Recombinase"/>
    <property type="match status" value="1"/>
</dbReference>
<organism evidence="2">
    <name type="scientific">Bosea sp. NBC_00436</name>
    <dbReference type="NCBI Taxonomy" id="2969620"/>
    <lineage>
        <taxon>Bacteria</taxon>
        <taxon>Pseudomonadati</taxon>
        <taxon>Pseudomonadota</taxon>
        <taxon>Alphaproteobacteria</taxon>
        <taxon>Hyphomicrobiales</taxon>
        <taxon>Boseaceae</taxon>
        <taxon>Bosea</taxon>
    </lineage>
</organism>
<dbReference type="GO" id="GO:0000150">
    <property type="term" value="F:DNA strand exchange activity"/>
    <property type="evidence" value="ECO:0007669"/>
    <property type="project" value="InterPro"/>
</dbReference>
<dbReference type="SUPFAM" id="SSF53041">
    <property type="entry name" value="Resolvase-like"/>
    <property type="match status" value="1"/>
</dbReference>
<proteinExistence type="predicted"/>
<protein>
    <submittedName>
        <fullName evidence="2">Recombinase family protein</fullName>
    </submittedName>
</protein>
<evidence type="ECO:0000313" key="2">
    <source>
        <dbReference type="EMBL" id="UZF86682.1"/>
    </source>
</evidence>
<gene>
    <name evidence="2" type="ORF">NWE54_23455</name>
</gene>
<dbReference type="AlphaFoldDB" id="A0A9E8CK88"/>
<accession>A0A9E8CK88</accession>
<dbReference type="PANTHER" id="PTHR30461">
    <property type="entry name" value="DNA-INVERTASE FROM LAMBDOID PROPHAGE"/>
    <property type="match status" value="1"/>
</dbReference>
<feature type="domain" description="Resolvase/invertase-type recombinase catalytic" evidence="1">
    <location>
        <begin position="2"/>
        <end position="150"/>
    </location>
</feature>